<evidence type="ECO:0000313" key="3">
    <source>
        <dbReference type="Proteomes" id="UP000823388"/>
    </source>
</evidence>
<evidence type="ECO:0000259" key="1">
    <source>
        <dbReference type="Pfam" id="PF24750"/>
    </source>
</evidence>
<dbReference type="PANTHER" id="PTHR35546:SF83">
    <property type="entry name" value="EXPRESSED PROTEIN"/>
    <property type="match status" value="1"/>
</dbReference>
<protein>
    <recommendedName>
        <fullName evidence="1">F-box protein At3g26010-like beta-propeller domain-containing protein</fullName>
    </recommendedName>
</protein>
<dbReference type="InterPro" id="IPR056592">
    <property type="entry name" value="Beta-prop_At3g26010-like"/>
</dbReference>
<feature type="non-terminal residue" evidence="2">
    <location>
        <position position="335"/>
    </location>
</feature>
<name>A0A8T0RYS2_PANVG</name>
<dbReference type="PANTHER" id="PTHR35546">
    <property type="entry name" value="F-BOX PROTEIN INTERACTION DOMAIN PROTEIN-RELATED"/>
    <property type="match status" value="1"/>
</dbReference>
<comment type="caution">
    <text evidence="2">The sequence shown here is derived from an EMBL/GenBank/DDBJ whole genome shotgun (WGS) entry which is preliminary data.</text>
</comment>
<sequence length="335" mass="36211">GADLAFLPGPSAREEAYLRRVGYDRDCGFAVVHSAGGLLLCSRGRVRPRHLYVCNPVTCQWVALPELPLPLCDWSCGHLTLATHGDGGAAARAFKVVLVNHPDHWHGPRGQLDLGFFDSDTGRWEARRVPATYVISDDLRSCLPPPMLGPSGTSYWAWCANNFTVAYKSAGAGGTLDVIKLPTYPDGDGMNQCIGERHGGGLRYMDSNRSVFQVWDAPARKAINRRPWTLVHRVGTTELVARNPGAAALLRNKYTSTWSDRHIKPAGVHPTDDAVVFLALPGAVVAYSIEDGTMSLAANARNPIVVHACHRPSVGAPLPFEIRTLPLIGAISVLA</sequence>
<feature type="non-terminal residue" evidence="2">
    <location>
        <position position="1"/>
    </location>
</feature>
<dbReference type="AlphaFoldDB" id="A0A8T0RYS2"/>
<dbReference type="EMBL" id="CM029046">
    <property type="protein sequence ID" value="KAG2589499.1"/>
    <property type="molecule type" value="Genomic_DNA"/>
</dbReference>
<evidence type="ECO:0000313" key="2">
    <source>
        <dbReference type="EMBL" id="KAG2589499.1"/>
    </source>
</evidence>
<gene>
    <name evidence="2" type="ORF">PVAP13_5NG361743</name>
</gene>
<organism evidence="2 3">
    <name type="scientific">Panicum virgatum</name>
    <name type="common">Blackwell switchgrass</name>
    <dbReference type="NCBI Taxonomy" id="38727"/>
    <lineage>
        <taxon>Eukaryota</taxon>
        <taxon>Viridiplantae</taxon>
        <taxon>Streptophyta</taxon>
        <taxon>Embryophyta</taxon>
        <taxon>Tracheophyta</taxon>
        <taxon>Spermatophyta</taxon>
        <taxon>Magnoliopsida</taxon>
        <taxon>Liliopsida</taxon>
        <taxon>Poales</taxon>
        <taxon>Poaceae</taxon>
        <taxon>PACMAD clade</taxon>
        <taxon>Panicoideae</taxon>
        <taxon>Panicodae</taxon>
        <taxon>Paniceae</taxon>
        <taxon>Panicinae</taxon>
        <taxon>Panicum</taxon>
        <taxon>Panicum sect. Hiantes</taxon>
    </lineage>
</organism>
<proteinExistence type="predicted"/>
<keyword evidence="3" id="KW-1185">Reference proteome</keyword>
<dbReference type="Pfam" id="PF24750">
    <property type="entry name" value="b-prop_At3g26010-like"/>
    <property type="match status" value="1"/>
</dbReference>
<feature type="domain" description="F-box protein At3g26010-like beta-propeller" evidence="1">
    <location>
        <begin position="17"/>
        <end position="278"/>
    </location>
</feature>
<reference evidence="2" key="1">
    <citation type="submission" date="2020-05" db="EMBL/GenBank/DDBJ databases">
        <title>WGS assembly of Panicum virgatum.</title>
        <authorList>
            <person name="Lovell J.T."/>
            <person name="Jenkins J."/>
            <person name="Shu S."/>
            <person name="Juenger T.E."/>
            <person name="Schmutz J."/>
        </authorList>
    </citation>
    <scope>NUCLEOTIDE SEQUENCE</scope>
    <source>
        <strain evidence="2">AP13</strain>
    </source>
</reference>
<dbReference type="InterPro" id="IPR055290">
    <property type="entry name" value="At3g26010-like"/>
</dbReference>
<accession>A0A8T0RYS2</accession>
<dbReference type="Proteomes" id="UP000823388">
    <property type="component" value="Chromosome 5N"/>
</dbReference>